<sequence>MTENPEDSVLDAIDELVEEQLQQESSGYDHNINQPECPHKGCAHGWHGIPSALCPGSLVEGPLRPPPPRLRDLGQAFVTVSQTSPTQARTAMDSVIRLENEHIAQMLGVPIGSMIRVRSTYEEDSNVPRFSIVPITDADHQQYRRRLMNHTHTAADDQRQPMGEVPEIQTALEDAGLVHSYQHWLMSHAQDAAQYTINAVAALQRRRSE</sequence>
<evidence type="ECO:0000313" key="1">
    <source>
        <dbReference type="EMBL" id="QGF20199.1"/>
    </source>
</evidence>
<gene>
    <name evidence="1" type="primary">20</name>
    <name evidence="1" type="ORF">SEA_SIXAMA_20</name>
</gene>
<dbReference type="RefSeq" id="YP_010648729.1">
    <property type="nucleotide sequence ID" value="NC_070762.1"/>
</dbReference>
<proteinExistence type="predicted"/>
<dbReference type="KEGG" id="vg:77924188"/>
<protein>
    <submittedName>
        <fullName evidence="1">Uncharacterized protein</fullName>
    </submittedName>
</protein>
<dbReference type="Proteomes" id="UP000400849">
    <property type="component" value="Segment"/>
</dbReference>
<keyword evidence="2" id="KW-1185">Reference proteome</keyword>
<accession>A0A5Q2F0Z8</accession>
<organism evidence="1 2">
    <name type="scientific">Gordonia phage Sixama</name>
    <dbReference type="NCBI Taxonomy" id="2653271"/>
    <lineage>
        <taxon>Viruses</taxon>
        <taxon>Duplodnaviria</taxon>
        <taxon>Heunggongvirae</taxon>
        <taxon>Uroviricota</taxon>
        <taxon>Caudoviricetes</taxon>
        <taxon>Sixamavirus</taxon>
        <taxon>Sixamavirus sixama</taxon>
    </lineage>
</organism>
<reference evidence="1 2" key="1">
    <citation type="submission" date="2019-09" db="EMBL/GenBank/DDBJ databases">
        <authorList>
            <person name="Christie C.A."/>
            <person name="Diallo A.S."/>
            <person name="Dixon Z."/>
            <person name="McIntosh P.M."/>
            <person name="Murthy K.H."/>
            <person name="Rosen M.G."/>
            <person name="Simpson L.M."/>
            <person name="Koustas K."/>
            <person name="Fogarty M.P."/>
            <person name="Molloy S.D."/>
            <person name="Garlena R.A."/>
            <person name="Russell D.A."/>
            <person name="Pope W.H."/>
            <person name="Jacobs-Sera D."/>
            <person name="Hatfull G.F."/>
        </authorList>
    </citation>
    <scope>NUCLEOTIDE SEQUENCE [LARGE SCALE GENOMIC DNA]</scope>
</reference>
<evidence type="ECO:0000313" key="2">
    <source>
        <dbReference type="Proteomes" id="UP000400849"/>
    </source>
</evidence>
<dbReference type="EMBL" id="MN484601">
    <property type="protein sequence ID" value="QGF20199.1"/>
    <property type="molecule type" value="Genomic_DNA"/>
</dbReference>
<dbReference type="GeneID" id="77924188"/>
<name>A0A5Q2F0Z8_9CAUD</name>